<dbReference type="AlphaFoldDB" id="A0A0K2TR12"/>
<evidence type="ECO:0000256" key="1">
    <source>
        <dbReference type="SAM" id="Phobius"/>
    </source>
</evidence>
<name>A0A0K2TR12_LEPSM</name>
<reference evidence="2" key="1">
    <citation type="submission" date="2014-05" db="EMBL/GenBank/DDBJ databases">
        <authorList>
            <person name="Chronopoulou M."/>
        </authorList>
    </citation>
    <scope>NUCLEOTIDE SEQUENCE</scope>
    <source>
        <tissue evidence="2">Whole organism</tissue>
    </source>
</reference>
<feature type="transmembrane region" description="Helical" evidence="1">
    <location>
        <begin position="34"/>
        <end position="52"/>
    </location>
</feature>
<keyword evidence="1" id="KW-0472">Membrane</keyword>
<sequence length="62" mass="7036">MREFTSISQVNIGLVIGYIFMYKDNDGFSQGRIIIKITYSSLGLLFLLSFNASPTNVIKEDR</sequence>
<organism evidence="2">
    <name type="scientific">Lepeophtheirus salmonis</name>
    <name type="common">Salmon louse</name>
    <name type="synonym">Caligus salmonis</name>
    <dbReference type="NCBI Taxonomy" id="72036"/>
    <lineage>
        <taxon>Eukaryota</taxon>
        <taxon>Metazoa</taxon>
        <taxon>Ecdysozoa</taxon>
        <taxon>Arthropoda</taxon>
        <taxon>Crustacea</taxon>
        <taxon>Multicrustacea</taxon>
        <taxon>Hexanauplia</taxon>
        <taxon>Copepoda</taxon>
        <taxon>Siphonostomatoida</taxon>
        <taxon>Caligidae</taxon>
        <taxon>Lepeophtheirus</taxon>
    </lineage>
</organism>
<keyword evidence="1" id="KW-0812">Transmembrane</keyword>
<protein>
    <submittedName>
        <fullName evidence="2">Uncharacterized protein</fullName>
    </submittedName>
</protein>
<feature type="transmembrane region" description="Helical" evidence="1">
    <location>
        <begin position="6"/>
        <end position="22"/>
    </location>
</feature>
<keyword evidence="1" id="KW-1133">Transmembrane helix</keyword>
<dbReference type="EMBL" id="HACA01011092">
    <property type="protein sequence ID" value="CDW28453.1"/>
    <property type="molecule type" value="Transcribed_RNA"/>
</dbReference>
<evidence type="ECO:0000313" key="2">
    <source>
        <dbReference type="EMBL" id="CDW28453.1"/>
    </source>
</evidence>
<proteinExistence type="predicted"/>
<accession>A0A0K2TR12</accession>